<reference evidence="2 3" key="1">
    <citation type="submission" date="2019-03" db="EMBL/GenBank/DDBJ databases">
        <title>Genomic Encyclopedia of Type Strains, Phase IV (KMG-IV): sequencing the most valuable type-strain genomes for metagenomic binning, comparative biology and taxonomic classification.</title>
        <authorList>
            <person name="Goeker M."/>
        </authorList>
    </citation>
    <scope>NUCLEOTIDE SEQUENCE [LARGE SCALE GENOMIC DNA]</scope>
    <source>
        <strain evidence="2 3">DSM 101</strain>
    </source>
</reference>
<comment type="caution">
    <text evidence="2">The sequence shown here is derived from an EMBL/GenBank/DDBJ whole genome shotgun (WGS) entry which is preliminary data.</text>
</comment>
<name>A0A4R1HYS9_ANCAQ</name>
<dbReference type="InterPro" id="IPR045601">
    <property type="entry name" value="DUF6455"/>
</dbReference>
<feature type="domain" description="DUF6455" evidence="1">
    <location>
        <begin position="4"/>
        <end position="83"/>
    </location>
</feature>
<protein>
    <recommendedName>
        <fullName evidence="1">DUF6455 domain-containing protein</fullName>
    </recommendedName>
</protein>
<gene>
    <name evidence="2" type="ORF">EV667_1962</name>
</gene>
<dbReference type="AlphaFoldDB" id="A0A4R1HYS9"/>
<dbReference type="Pfam" id="PF20056">
    <property type="entry name" value="DUF6455"/>
    <property type="match status" value="1"/>
</dbReference>
<dbReference type="EMBL" id="SMFY01000002">
    <property type="protein sequence ID" value="TCK27967.1"/>
    <property type="molecule type" value="Genomic_DNA"/>
</dbReference>
<accession>A0A4R1HYS9</accession>
<evidence type="ECO:0000313" key="2">
    <source>
        <dbReference type="EMBL" id="TCK27967.1"/>
    </source>
</evidence>
<proteinExistence type="predicted"/>
<dbReference type="Proteomes" id="UP000295030">
    <property type="component" value="Unassembled WGS sequence"/>
</dbReference>
<keyword evidence="3" id="KW-1185">Reference proteome</keyword>
<organism evidence="2 3">
    <name type="scientific">Ancylobacter aquaticus</name>
    <dbReference type="NCBI Taxonomy" id="100"/>
    <lineage>
        <taxon>Bacteria</taxon>
        <taxon>Pseudomonadati</taxon>
        <taxon>Pseudomonadota</taxon>
        <taxon>Alphaproteobacteria</taxon>
        <taxon>Hyphomicrobiales</taxon>
        <taxon>Xanthobacteraceae</taxon>
        <taxon>Ancylobacter</taxon>
    </lineage>
</organism>
<dbReference type="RefSeq" id="WP_131835168.1">
    <property type="nucleotide sequence ID" value="NZ_SMFY01000002.1"/>
</dbReference>
<sequence length="93" mass="9547">MDVDTIDERLALFLAMAAHAGVDLPAQIADAPQEVLAGAQRCLGCRNAPDCHRWFGAPATDAGAGDAPVPGFCRNAALFEAWKGDDAPSPAAG</sequence>
<evidence type="ECO:0000259" key="1">
    <source>
        <dbReference type="Pfam" id="PF20056"/>
    </source>
</evidence>
<evidence type="ECO:0000313" key="3">
    <source>
        <dbReference type="Proteomes" id="UP000295030"/>
    </source>
</evidence>
<dbReference type="OrthoDB" id="8452019at2"/>